<keyword evidence="6" id="KW-1185">Reference proteome</keyword>
<dbReference type="AlphaFoldDB" id="A0A8J5MZC6"/>
<evidence type="ECO:0000313" key="5">
    <source>
        <dbReference type="EMBL" id="KAG7168877.1"/>
    </source>
</evidence>
<protein>
    <submittedName>
        <fullName evidence="5">Cancer-related nucleoside-triphosphatase-like</fullName>
    </submittedName>
</protein>
<evidence type="ECO:0000256" key="2">
    <source>
        <dbReference type="ARBA" id="ARBA00022801"/>
    </source>
</evidence>
<keyword evidence="1" id="KW-0547">Nucleotide-binding</keyword>
<keyword evidence="2" id="KW-0378">Hydrolase</keyword>
<dbReference type="OrthoDB" id="446244at2759"/>
<accession>A0A8J5MZC6</accession>
<evidence type="ECO:0000256" key="1">
    <source>
        <dbReference type="ARBA" id="ARBA00022741"/>
    </source>
</evidence>
<comment type="caution">
    <text evidence="5">The sequence shown here is derived from an EMBL/GenBank/DDBJ whole genome shotgun (WGS) entry which is preliminary data.</text>
</comment>
<evidence type="ECO:0000313" key="6">
    <source>
        <dbReference type="Proteomes" id="UP000747542"/>
    </source>
</evidence>
<keyword evidence="3" id="KW-0067">ATP-binding</keyword>
<sequence>MASNCRHVVLTGPPGVGKTTLVQKIVSKLQAKVVTCRGFYTQEVRQGGKRVGFDIITLDGKTGVLSRAKPDSGGNRRECRVGQYVVDVPGFESLALPLLRMQSTGPHILVLDEIGKMEMFSQEFVRGVRQVISQPDMTLLLTIPIPKGKPIPLVEEIRSHPNNLVVNLTRDNRDDCDLHEKILKVLTTSLQK</sequence>
<dbReference type="GO" id="GO:0017111">
    <property type="term" value="F:ribonucleoside triphosphate phosphatase activity"/>
    <property type="evidence" value="ECO:0007669"/>
    <property type="project" value="InterPro"/>
</dbReference>
<gene>
    <name evidence="5" type="primary">Ntpcr-L</name>
    <name evidence="5" type="ORF">Hamer_G011549</name>
</gene>
<dbReference type="HAMAP" id="MF_00796">
    <property type="entry name" value="NTPase_1"/>
    <property type="match status" value="1"/>
</dbReference>
<dbReference type="SMART" id="SM00382">
    <property type="entry name" value="AAA"/>
    <property type="match status" value="1"/>
</dbReference>
<reference evidence="5" key="1">
    <citation type="journal article" date="2021" name="Sci. Adv.">
        <title>The American lobster genome reveals insights on longevity, neural, and immune adaptations.</title>
        <authorList>
            <person name="Polinski J.M."/>
            <person name="Zimin A.V."/>
            <person name="Clark K.F."/>
            <person name="Kohn A.B."/>
            <person name="Sadowski N."/>
            <person name="Timp W."/>
            <person name="Ptitsyn A."/>
            <person name="Khanna P."/>
            <person name="Romanova D.Y."/>
            <person name="Williams P."/>
            <person name="Greenwood S.J."/>
            <person name="Moroz L.L."/>
            <person name="Walt D.R."/>
            <person name="Bodnar A.G."/>
        </authorList>
    </citation>
    <scope>NUCLEOTIDE SEQUENCE</scope>
    <source>
        <strain evidence="5">GMGI-L3</strain>
    </source>
</reference>
<dbReference type="PANTHER" id="PTHR43146:SF1">
    <property type="entry name" value="CANCER-RELATED NUCLEOSIDE-TRIPHOSPHATASE"/>
    <property type="match status" value="1"/>
</dbReference>
<dbReference type="Proteomes" id="UP000747542">
    <property type="component" value="Unassembled WGS sequence"/>
</dbReference>
<dbReference type="InterPro" id="IPR003593">
    <property type="entry name" value="AAA+_ATPase"/>
</dbReference>
<dbReference type="Pfam" id="PF03266">
    <property type="entry name" value="NTPase_1"/>
    <property type="match status" value="1"/>
</dbReference>
<dbReference type="InterPro" id="IPR004948">
    <property type="entry name" value="Nuc-triphosphatase_THEP1"/>
</dbReference>
<feature type="domain" description="AAA+ ATPase" evidence="4">
    <location>
        <begin position="4"/>
        <end position="169"/>
    </location>
</feature>
<evidence type="ECO:0000259" key="4">
    <source>
        <dbReference type="SMART" id="SM00382"/>
    </source>
</evidence>
<organism evidence="5 6">
    <name type="scientific">Homarus americanus</name>
    <name type="common">American lobster</name>
    <dbReference type="NCBI Taxonomy" id="6706"/>
    <lineage>
        <taxon>Eukaryota</taxon>
        <taxon>Metazoa</taxon>
        <taxon>Ecdysozoa</taxon>
        <taxon>Arthropoda</taxon>
        <taxon>Crustacea</taxon>
        <taxon>Multicrustacea</taxon>
        <taxon>Malacostraca</taxon>
        <taxon>Eumalacostraca</taxon>
        <taxon>Eucarida</taxon>
        <taxon>Decapoda</taxon>
        <taxon>Pleocyemata</taxon>
        <taxon>Astacidea</taxon>
        <taxon>Nephropoidea</taxon>
        <taxon>Nephropidae</taxon>
        <taxon>Homarus</taxon>
    </lineage>
</organism>
<proteinExistence type="inferred from homology"/>
<name>A0A8J5MZC6_HOMAM</name>
<dbReference type="PANTHER" id="PTHR43146">
    <property type="entry name" value="CANCER-RELATED NUCLEOSIDE-TRIPHOSPHATASE"/>
    <property type="match status" value="1"/>
</dbReference>
<dbReference type="NCBIfam" id="NF010248">
    <property type="entry name" value="PRK13695.1"/>
    <property type="match status" value="1"/>
</dbReference>
<dbReference type="GO" id="GO:0005524">
    <property type="term" value="F:ATP binding"/>
    <property type="evidence" value="ECO:0007669"/>
    <property type="project" value="UniProtKB-KW"/>
</dbReference>
<dbReference type="EMBL" id="JAHLQT010018664">
    <property type="protein sequence ID" value="KAG7168877.1"/>
    <property type="molecule type" value="Genomic_DNA"/>
</dbReference>
<evidence type="ECO:0000256" key="3">
    <source>
        <dbReference type="ARBA" id="ARBA00022840"/>
    </source>
</evidence>